<evidence type="ECO:0000256" key="2">
    <source>
        <dbReference type="ARBA" id="ARBA00007296"/>
    </source>
</evidence>
<reference evidence="10 11" key="1">
    <citation type="journal article" date="2014" name="BMC Genomics">
        <title>The genome of the intracellular bacterium of the coastal bivalve, Solemya velum: a blueprint for thriving in and out of symbiosis.</title>
        <authorList>
            <person name="Dmytrenko O."/>
            <person name="Russell S.L."/>
            <person name="Loo W.T."/>
            <person name="Fontanez K.M."/>
            <person name="Liao L."/>
            <person name="Roeselers G."/>
            <person name="Sharma R."/>
            <person name="Stewart F.J."/>
            <person name="Newton I.L."/>
            <person name="Woyke T."/>
            <person name="Wu D."/>
            <person name="Lang J.M."/>
            <person name="Eisen J.A."/>
            <person name="Cavanaugh C.M."/>
        </authorList>
    </citation>
    <scope>NUCLEOTIDE SEQUENCE [LARGE SCALE GENOMIC DNA]</scope>
    <source>
        <strain evidence="10 11">WH</strain>
    </source>
</reference>
<dbReference type="CDD" id="cd18120">
    <property type="entry name" value="ATP-synt_Vo_Ao_c"/>
    <property type="match status" value="1"/>
</dbReference>
<sequence length="118" mass="11795">MKRHNISLLTLSGFSAVVAIVATLLLVFGNVNAEESVPAVVEALPPGVVQWGFLAAALATGLSALGAGIAVASVGSAAIGALAEKPELLGRSLIIIGLAEGIAIYGLIISILILNKVL</sequence>
<accession>A0A0B0HF31</accession>
<evidence type="ECO:0000256" key="3">
    <source>
        <dbReference type="ARBA" id="ARBA00022448"/>
    </source>
</evidence>
<dbReference type="InterPro" id="IPR002379">
    <property type="entry name" value="ATPase_proteolipid_c-like_dom"/>
</dbReference>
<dbReference type="PRINTS" id="PR00122">
    <property type="entry name" value="VACATPASE"/>
</dbReference>
<evidence type="ECO:0000256" key="5">
    <source>
        <dbReference type="ARBA" id="ARBA00022989"/>
    </source>
</evidence>
<dbReference type="InterPro" id="IPR000245">
    <property type="entry name" value="ATPase_proteolipid_csu"/>
</dbReference>
<dbReference type="EMBL" id="JRAA01000001">
    <property type="protein sequence ID" value="KHF26071.1"/>
    <property type="molecule type" value="Genomic_DNA"/>
</dbReference>
<protein>
    <submittedName>
        <fullName evidence="10">A0A1-type ATP synthase, A1 subunit K</fullName>
        <ecNumber evidence="10">3.6.3.15</ecNumber>
    </submittedName>
</protein>
<keyword evidence="3 8" id="KW-0813">Transport</keyword>
<evidence type="ECO:0000256" key="7">
    <source>
        <dbReference type="ARBA" id="ARBA00023136"/>
    </source>
</evidence>
<dbReference type="Proteomes" id="UP000030856">
    <property type="component" value="Unassembled WGS sequence"/>
</dbReference>
<comment type="subcellular location">
    <subcellularLocation>
        <location evidence="1">Membrane</location>
        <topology evidence="1">Multi-pass membrane protein</topology>
    </subcellularLocation>
</comment>
<keyword evidence="6 8" id="KW-0406">Ion transport</keyword>
<dbReference type="Gene3D" id="1.20.120.610">
    <property type="entry name" value="lithium bound rotor ring of v- atpase"/>
    <property type="match status" value="1"/>
</dbReference>
<dbReference type="STRING" id="2340.JV46_14320"/>
<keyword evidence="7 8" id="KW-0472">Membrane</keyword>
<proteinExistence type="inferred from homology"/>
<dbReference type="SUPFAM" id="SSF81333">
    <property type="entry name" value="F1F0 ATP synthase subunit C"/>
    <property type="match status" value="1"/>
</dbReference>
<evidence type="ECO:0000256" key="1">
    <source>
        <dbReference type="ARBA" id="ARBA00004141"/>
    </source>
</evidence>
<dbReference type="PATRIC" id="fig|2340.3.peg.581"/>
<keyword evidence="10" id="KW-0378">Hydrolase</keyword>
<evidence type="ECO:0000313" key="10">
    <source>
        <dbReference type="EMBL" id="KHF26071.1"/>
    </source>
</evidence>
<dbReference type="EC" id="3.6.3.15" evidence="10"/>
<dbReference type="GO" id="GO:0046961">
    <property type="term" value="F:proton-transporting ATPase activity, rotational mechanism"/>
    <property type="evidence" value="ECO:0007669"/>
    <property type="project" value="InterPro"/>
</dbReference>
<evidence type="ECO:0000256" key="8">
    <source>
        <dbReference type="RuleBase" id="RU363060"/>
    </source>
</evidence>
<feature type="transmembrane region" description="Helical" evidence="8">
    <location>
        <begin position="49"/>
        <end position="82"/>
    </location>
</feature>
<dbReference type="AlphaFoldDB" id="A0A0B0HF31"/>
<keyword evidence="4 8" id="KW-0812">Transmembrane</keyword>
<dbReference type="GO" id="GO:0033179">
    <property type="term" value="C:proton-transporting V-type ATPase, V0 domain"/>
    <property type="evidence" value="ECO:0007669"/>
    <property type="project" value="InterPro"/>
</dbReference>
<evidence type="ECO:0000313" key="11">
    <source>
        <dbReference type="Proteomes" id="UP000030856"/>
    </source>
</evidence>
<name>A0A0B0HF31_SOVGS</name>
<dbReference type="eggNOG" id="COG0636">
    <property type="taxonomic scope" value="Bacteria"/>
</dbReference>
<comment type="caution">
    <text evidence="10">The sequence shown here is derived from an EMBL/GenBank/DDBJ whole genome shotgun (WGS) entry which is preliminary data.</text>
</comment>
<comment type="caution">
    <text evidence="8">Lacks conserved residue(s) required for the propagation of feature annotation.</text>
</comment>
<dbReference type="RefSeq" id="WP_052131993.1">
    <property type="nucleotide sequence ID" value="NZ_JRAA01000001.1"/>
</dbReference>
<keyword evidence="11" id="KW-1185">Reference proteome</keyword>
<keyword evidence="5 8" id="KW-1133">Transmembrane helix</keyword>
<dbReference type="Pfam" id="PF00137">
    <property type="entry name" value="ATP-synt_C"/>
    <property type="match status" value="1"/>
</dbReference>
<dbReference type="InterPro" id="IPR035921">
    <property type="entry name" value="F/V-ATP_Csub_sf"/>
</dbReference>
<evidence type="ECO:0000259" key="9">
    <source>
        <dbReference type="Pfam" id="PF00137"/>
    </source>
</evidence>
<dbReference type="GO" id="GO:0016787">
    <property type="term" value="F:hydrolase activity"/>
    <property type="evidence" value="ECO:0007669"/>
    <property type="project" value="UniProtKB-KW"/>
</dbReference>
<dbReference type="GeneID" id="86992136"/>
<organism evidence="10 11">
    <name type="scientific">Solemya velum gill symbiont</name>
    <dbReference type="NCBI Taxonomy" id="2340"/>
    <lineage>
        <taxon>Bacteria</taxon>
        <taxon>Pseudomonadati</taxon>
        <taxon>Pseudomonadota</taxon>
        <taxon>Gammaproteobacteria</taxon>
        <taxon>sulfur-oxidizing symbionts</taxon>
    </lineage>
</organism>
<feature type="domain" description="V-ATPase proteolipid subunit C-like" evidence="9">
    <location>
        <begin position="54"/>
        <end position="113"/>
    </location>
</feature>
<evidence type="ECO:0000256" key="4">
    <source>
        <dbReference type="ARBA" id="ARBA00022692"/>
    </source>
</evidence>
<comment type="similarity">
    <text evidence="2 8">Belongs to the V-ATPase proteolipid subunit family.</text>
</comment>
<evidence type="ECO:0000256" key="6">
    <source>
        <dbReference type="ARBA" id="ARBA00023065"/>
    </source>
</evidence>
<feature type="transmembrane region" description="Helical" evidence="8">
    <location>
        <begin position="94"/>
        <end position="114"/>
    </location>
</feature>
<gene>
    <name evidence="10" type="primary">atpA1K</name>
    <name evidence="10" type="ORF">JV46_14320</name>
</gene>